<name>A0A7J8SJ90_GOSDV</name>
<accession>A0A7J8SJ90</accession>
<evidence type="ECO:0000313" key="2">
    <source>
        <dbReference type="Proteomes" id="UP000593561"/>
    </source>
</evidence>
<evidence type="ECO:0000313" key="1">
    <source>
        <dbReference type="EMBL" id="MBA0626188.1"/>
    </source>
</evidence>
<reference evidence="1 2" key="1">
    <citation type="journal article" date="2019" name="Genome Biol. Evol.">
        <title>Insights into the evolution of the New World diploid cottons (Gossypium, subgenus Houzingenia) based on genome sequencing.</title>
        <authorList>
            <person name="Grover C.E."/>
            <person name="Arick M.A. 2nd"/>
            <person name="Thrash A."/>
            <person name="Conover J.L."/>
            <person name="Sanders W.S."/>
            <person name="Peterson D.G."/>
            <person name="Frelichowski J.E."/>
            <person name="Scheffler J.A."/>
            <person name="Scheffler B.E."/>
            <person name="Wendel J.F."/>
        </authorList>
    </citation>
    <scope>NUCLEOTIDE SEQUENCE [LARGE SCALE GENOMIC DNA]</scope>
    <source>
        <strain evidence="1">27</strain>
        <tissue evidence="1">Leaf</tissue>
    </source>
</reference>
<comment type="caution">
    <text evidence="1">The sequence shown here is derived from an EMBL/GenBank/DDBJ whole genome shotgun (WGS) entry which is preliminary data.</text>
</comment>
<organism evidence="1 2">
    <name type="scientific">Gossypium davidsonii</name>
    <name type="common">Davidson's cotton</name>
    <name type="synonym">Gossypium klotzschianum subsp. davidsonii</name>
    <dbReference type="NCBI Taxonomy" id="34287"/>
    <lineage>
        <taxon>Eukaryota</taxon>
        <taxon>Viridiplantae</taxon>
        <taxon>Streptophyta</taxon>
        <taxon>Embryophyta</taxon>
        <taxon>Tracheophyta</taxon>
        <taxon>Spermatophyta</taxon>
        <taxon>Magnoliopsida</taxon>
        <taxon>eudicotyledons</taxon>
        <taxon>Gunneridae</taxon>
        <taxon>Pentapetalae</taxon>
        <taxon>rosids</taxon>
        <taxon>malvids</taxon>
        <taxon>Malvales</taxon>
        <taxon>Malvaceae</taxon>
        <taxon>Malvoideae</taxon>
        <taxon>Gossypium</taxon>
    </lineage>
</organism>
<protein>
    <submittedName>
        <fullName evidence="1">Uncharacterized protein</fullName>
    </submittedName>
</protein>
<dbReference type="Proteomes" id="UP000593561">
    <property type="component" value="Unassembled WGS sequence"/>
</dbReference>
<keyword evidence="2" id="KW-1185">Reference proteome</keyword>
<sequence>MNSFKIRTFDMLRSHWSTMLLSRCTRWIENILKFWKIGMIIYLLANRSSFQS</sequence>
<gene>
    <name evidence="1" type="ORF">Godav_003902</name>
</gene>
<dbReference type="AlphaFoldDB" id="A0A7J8SJ90"/>
<dbReference type="EMBL" id="JABFAC010000010">
    <property type="protein sequence ID" value="MBA0626188.1"/>
    <property type="molecule type" value="Genomic_DNA"/>
</dbReference>
<proteinExistence type="predicted"/>